<dbReference type="EMBL" id="KI913121">
    <property type="protein sequence ID" value="ETV82852.1"/>
    <property type="molecule type" value="Genomic_DNA"/>
</dbReference>
<dbReference type="InterPro" id="IPR005821">
    <property type="entry name" value="Ion_trans_dom"/>
</dbReference>
<keyword evidence="6" id="KW-0256">Endoplasmic reticulum</keyword>
<dbReference type="VEuPathDB" id="FungiDB:H257_04629"/>
<dbReference type="Pfam" id="PF02815">
    <property type="entry name" value="MIR"/>
    <property type="match status" value="1"/>
</dbReference>
<dbReference type="STRING" id="112090.W4GT19"/>
<evidence type="ECO:0000256" key="10">
    <source>
        <dbReference type="ARBA" id="ARBA00023170"/>
    </source>
</evidence>
<dbReference type="OrthoDB" id="300855at2759"/>
<keyword evidence="7 14" id="KW-1133">Transmembrane helix</keyword>
<evidence type="ECO:0000256" key="14">
    <source>
        <dbReference type="SAM" id="Phobius"/>
    </source>
</evidence>
<feature type="transmembrane region" description="Helical" evidence="14">
    <location>
        <begin position="2600"/>
        <end position="2623"/>
    </location>
</feature>
<reference evidence="16" key="1">
    <citation type="submission" date="2013-12" db="EMBL/GenBank/DDBJ databases">
        <title>The Genome Sequence of Aphanomyces astaci APO3.</title>
        <authorList>
            <consortium name="The Broad Institute Genomics Platform"/>
            <person name="Russ C."/>
            <person name="Tyler B."/>
            <person name="van West P."/>
            <person name="Dieguez-Uribeondo J."/>
            <person name="Young S.K."/>
            <person name="Zeng Q."/>
            <person name="Gargeya S."/>
            <person name="Fitzgerald M."/>
            <person name="Abouelleil A."/>
            <person name="Alvarado L."/>
            <person name="Chapman S.B."/>
            <person name="Gainer-Dewar J."/>
            <person name="Goldberg J."/>
            <person name="Griggs A."/>
            <person name="Gujja S."/>
            <person name="Hansen M."/>
            <person name="Howarth C."/>
            <person name="Imamovic A."/>
            <person name="Ireland A."/>
            <person name="Larimer J."/>
            <person name="McCowan C."/>
            <person name="Murphy C."/>
            <person name="Pearson M."/>
            <person name="Poon T.W."/>
            <person name="Priest M."/>
            <person name="Roberts A."/>
            <person name="Saif S."/>
            <person name="Shea T."/>
            <person name="Sykes S."/>
            <person name="Wortman J."/>
            <person name="Nusbaum C."/>
            <person name="Birren B."/>
        </authorList>
    </citation>
    <scope>NUCLEOTIDE SEQUENCE [LARGE SCALE GENOMIC DNA]</scope>
    <source>
        <strain evidence="16">APO3</strain>
    </source>
</reference>
<keyword evidence="4 14" id="KW-0812">Transmembrane</keyword>
<dbReference type="Gene3D" id="2.80.10.50">
    <property type="match status" value="2"/>
</dbReference>
<dbReference type="InterPro" id="IPR000493">
    <property type="entry name" value="InsP3_rcpt"/>
</dbReference>
<dbReference type="Pfam" id="PF08454">
    <property type="entry name" value="RIH_assoc"/>
    <property type="match status" value="1"/>
</dbReference>
<dbReference type="GO" id="GO:0005220">
    <property type="term" value="F:inositol 1,4,5-trisphosphate-gated calcium channel activity"/>
    <property type="evidence" value="ECO:0007669"/>
    <property type="project" value="InterPro"/>
</dbReference>
<evidence type="ECO:0000256" key="6">
    <source>
        <dbReference type="ARBA" id="ARBA00022824"/>
    </source>
</evidence>
<dbReference type="Gene3D" id="1.10.287.70">
    <property type="match status" value="1"/>
</dbReference>
<dbReference type="GeneID" id="20806625"/>
<dbReference type="InterPro" id="IPR015925">
    <property type="entry name" value="Ryanodine_IP3_receptor"/>
</dbReference>
<proteinExistence type="inferred from homology"/>
<dbReference type="PANTHER" id="PTHR13715:SF99">
    <property type="entry name" value="INOSITOL 1,4,5-TRISPHOSPHATE RECEPTOR-LIKE PROTEIN A"/>
    <property type="match status" value="1"/>
</dbReference>
<evidence type="ECO:0000313" key="16">
    <source>
        <dbReference type="EMBL" id="ETV82852.1"/>
    </source>
</evidence>
<dbReference type="PRINTS" id="PR00779">
    <property type="entry name" value="INSP3RECEPTR"/>
</dbReference>
<dbReference type="InterPro" id="IPR036300">
    <property type="entry name" value="MIR_dom_sf"/>
</dbReference>
<dbReference type="Pfam" id="PF01365">
    <property type="entry name" value="RYDR_ITPR"/>
    <property type="match status" value="1"/>
</dbReference>
<evidence type="ECO:0000256" key="7">
    <source>
        <dbReference type="ARBA" id="ARBA00022989"/>
    </source>
</evidence>
<dbReference type="InterPro" id="IPR016093">
    <property type="entry name" value="MIR_motif"/>
</dbReference>
<protein>
    <recommendedName>
        <fullName evidence="15">MIR domain-containing protein</fullName>
    </recommendedName>
</protein>
<feature type="region of interest" description="Disordered" evidence="13">
    <location>
        <begin position="395"/>
        <end position="417"/>
    </location>
</feature>
<accession>W4GT19</accession>
<comment type="similarity">
    <text evidence="2">Belongs to the InsP3 receptor family.</text>
</comment>
<evidence type="ECO:0000256" key="5">
    <source>
        <dbReference type="ARBA" id="ARBA00022737"/>
    </source>
</evidence>
<evidence type="ECO:0000256" key="4">
    <source>
        <dbReference type="ARBA" id="ARBA00022692"/>
    </source>
</evidence>
<gene>
    <name evidence="16" type="ORF">H257_04629</name>
</gene>
<evidence type="ECO:0000259" key="15">
    <source>
        <dbReference type="PROSITE" id="PS50919"/>
    </source>
</evidence>
<evidence type="ECO:0000256" key="12">
    <source>
        <dbReference type="ARBA" id="ARBA00023303"/>
    </source>
</evidence>
<comment type="subcellular location">
    <subcellularLocation>
        <location evidence="1">Endoplasmic reticulum membrane</location>
        <topology evidence="1">Multi-pass membrane protein</topology>
    </subcellularLocation>
</comment>
<evidence type="ECO:0000256" key="3">
    <source>
        <dbReference type="ARBA" id="ARBA00022448"/>
    </source>
</evidence>
<keyword evidence="3" id="KW-0813">Transport</keyword>
<keyword evidence="8" id="KW-0406">Ion transport</keyword>
<dbReference type="RefSeq" id="XP_009827523.1">
    <property type="nucleotide sequence ID" value="XM_009829221.1"/>
</dbReference>
<dbReference type="GO" id="GO:0005789">
    <property type="term" value="C:endoplasmic reticulum membrane"/>
    <property type="evidence" value="ECO:0007669"/>
    <property type="project" value="UniProtKB-SubCell"/>
</dbReference>
<keyword evidence="9 14" id="KW-0472">Membrane</keyword>
<evidence type="ECO:0000256" key="1">
    <source>
        <dbReference type="ARBA" id="ARBA00004477"/>
    </source>
</evidence>
<name>W4GT19_APHAT</name>
<evidence type="ECO:0000256" key="9">
    <source>
        <dbReference type="ARBA" id="ARBA00023136"/>
    </source>
</evidence>
<dbReference type="PANTHER" id="PTHR13715">
    <property type="entry name" value="RYANODINE RECEPTOR AND IP3 RECEPTOR"/>
    <property type="match status" value="1"/>
</dbReference>
<dbReference type="InterPro" id="IPR035910">
    <property type="entry name" value="RyR/IP3R_RIH_dom_sf"/>
</dbReference>
<keyword evidence="5" id="KW-0677">Repeat</keyword>
<evidence type="ECO:0000256" key="11">
    <source>
        <dbReference type="ARBA" id="ARBA00023286"/>
    </source>
</evidence>
<dbReference type="Pfam" id="PF08709">
    <property type="entry name" value="Ins145_P3_rec"/>
    <property type="match status" value="1"/>
</dbReference>
<evidence type="ECO:0000256" key="13">
    <source>
        <dbReference type="SAM" id="MobiDB-lite"/>
    </source>
</evidence>
<evidence type="ECO:0000256" key="2">
    <source>
        <dbReference type="ARBA" id="ARBA00009453"/>
    </source>
</evidence>
<keyword evidence="10" id="KW-0675">Receptor</keyword>
<dbReference type="InterPro" id="IPR000699">
    <property type="entry name" value="RIH_dom"/>
</dbReference>
<dbReference type="InterPro" id="IPR014821">
    <property type="entry name" value="Ins145_P3_rcpt"/>
</dbReference>
<keyword evidence="12" id="KW-0407">Ion channel</keyword>
<organism evidence="16">
    <name type="scientific">Aphanomyces astaci</name>
    <name type="common">Crayfish plague agent</name>
    <dbReference type="NCBI Taxonomy" id="112090"/>
    <lineage>
        <taxon>Eukaryota</taxon>
        <taxon>Sar</taxon>
        <taxon>Stramenopiles</taxon>
        <taxon>Oomycota</taxon>
        <taxon>Saprolegniomycetes</taxon>
        <taxon>Saprolegniales</taxon>
        <taxon>Verrucalvaceae</taxon>
        <taxon>Aphanomyces</taxon>
    </lineage>
</organism>
<feature type="transmembrane region" description="Helical" evidence="14">
    <location>
        <begin position="2488"/>
        <end position="2506"/>
    </location>
</feature>
<dbReference type="SUPFAM" id="SSF82109">
    <property type="entry name" value="MIR domain"/>
    <property type="match status" value="2"/>
</dbReference>
<dbReference type="SUPFAM" id="SSF100909">
    <property type="entry name" value="IP3 receptor type 1 binding core, domain 2"/>
    <property type="match status" value="1"/>
</dbReference>
<dbReference type="SMART" id="SM00472">
    <property type="entry name" value="MIR"/>
    <property type="match status" value="2"/>
</dbReference>
<keyword evidence="11" id="KW-1071">Ligand-gated ion channel</keyword>
<feature type="transmembrane region" description="Helical" evidence="14">
    <location>
        <begin position="2381"/>
        <end position="2406"/>
    </location>
</feature>
<feature type="transmembrane region" description="Helical" evidence="14">
    <location>
        <begin position="2554"/>
        <end position="2579"/>
    </location>
</feature>
<dbReference type="CDD" id="cd23280">
    <property type="entry name" value="beta-trefoil_MIR_itr-1-like"/>
    <property type="match status" value="1"/>
</dbReference>
<sequence length="2841" mass="320460">MFRPFVARSSRLEGMERAPRRHEANALYEGDTIYLKIDGEGNVHSDGFVDERLGCIEMTSQHDAAQELEGCLFKVLPKLSYEAHKALLRIKSQFAEGSDKYILMAQQAKVESDLNATVCRRTGDDGQVVLYGQTIQLQHVRSGKFLTSRVKTLADVDKTCMKLTLQEEGSTKCWFTFLPRYKTRSVGSSVEFNDAVCVSRAKYTKHFLHLSQRSYPRDQLQRKEVNMNAKETIVKVIKYAAATPDVGRALQAGKLYRIFHLEGQGYVTMSANPNAATKPPYLRLVRPATTYNAPENLTLKSLFVLEKANPLEGGRVTNWDDKCRLRHLATGRYLSLGPQANDDDASQVALTSATPDQANGDGAYFRLTPSSSGAMANAAQLSCRVESRHDNGVLYRLHNPNKPKPTNPRPKISSSTKYKTSLTLTATTHQFDQDCFRFVAASETETQEACFLHSAVQHLRRYDHDLSTALSLNIRITHELMYEKLTALKLLVSFLLTRQDSGAADDDDTRKVPNDDPVFFEGAPVPARQEKAREIKLIDVLYQVLRGIRQHRVTMSTLAADPKYKVLHRIHRLSNKVLVCVVQDNIVNKNYIANRSADQYFLRQATENDDYRQDMMDNPSPFTIPVAPPQDTLTYMDETLDNIGSETGSKSVYRSLFLNNGELLEQKVDLALIKSSCRSIQAKGVKASGILQFLSTICSHHGQNISHNQELIVRALYSLNDDQDMQDTRHNILIESCECPTPVRAVPAIIKDFVLAAPSGSSSFSHDGHPMGYSMLNKGMVNVAISWKSCANWFMGASGLYFEADELQLSTIVDALVSEDLIQYDKHLCKEPLPRQWVLLEHVTWTLQPKDMFPLVFNNKPWADQFQTISKDPEKVEMFERLQVLANYYKLQLGLFAELLRGGCISAIEVLSKQFSYNMLLSAISNPKLPHTIRNSFTTILHLCWLNRFPHEPMLVPKTVYAFDDVTAVEKQAHPLLAHFHLKAGHPALTSDDAFISYPFADKFAFIQGVIHEIISRMAFEKSMLCSVDANVLLSSLLEIVSWLVRCGFYADLDSHSRLAGPLIRLLDGRNTVVLADSPAHDSTARYRCNKLHNAVTKCKLQICQILGHITLIWRDFELWSVVSNFKFSNSVVDPLVLESGELGKAGVNHFVNLFAKSALDMRVVTKAPLETICMDLIMYDDDHLVHEALALLLQLNTRREQVLNYLMKCILVRNAVPNVAIAASTKSSSQVLKELEYIVPLFKHYIQAFESPLLCEHLCDANHVRLGYFGVGRLLVDILVKLEECCADRLHYDDSLQPNVEKQAILLELLLHEHAMKLIRMHVVDTQYDPQLQAVKDECCAFFKALMAKNPAGQKAMFDYLPELIDRFDQVDGMGDVLINMFVDNRSLCLCVPDQAIWAFMKLLNNHVGDLRHPDPAKHRRSSSSNAISTIMEFFKRYIIPDEAPVKANQVHLFAIMTNPQFDHLLLPFGQDITPDMDVGSSSLRATAGYTALMHVVETPSEADLLAYFEKILEAFSVMCYGKNFKTEVECQQLYPLNLILTVLLDDAMPLSLRVVASKFLSEVFFDTDLEVDPQLAVMPAVWDVLLHCSKQLATFNALSYELHTSSSLMSSLGEVVYDTSFIQLQEYIFQGVLCVVTSFFRGVYDPSAADLNEQTIHIYDALKADLKSLKKRAKLGWRQLEICNYCALALGVDLGGSADTGLTIVPPPTKPPLTSRRSRSPLQRVKSREVKIGALQRPAPRLGLTSSDALAAAQKFDEFKYAMVANADVAASVLDEFRDLVEAIEDIESLTSKTPGEDAAANPLDGRANTITPTLFCSRVVKFIQDNPASSCVVYAIEALLQLISTKHLTEDAKKKLQTVEIEEARVTYQDTQSFMAGCGAAKLVLNLIAGGYKSTLVLKAVEFGIEMLYGGNVTVQTIFYNSMKDGDERLFLQIDQILQHAIEQVKETRRSFKYIKESRKNRGPAMVAAVDAASATLSAEDAASAHLDSTLSGDILVKFLALLIKGHYLNMQLVMLDQSYVGHANSVNVLQTVTAYLAILVKDELQLQNMTSNDCTSLNQCWEFLVETMQGPCSPNQEFLMGSVMVEIFRKTIKAQINVRTDDDDTDELPTADLVKSLKANSVKAMVSLLEGRTNDQVQTRLRSTLEIKAIKNRLVEIYEQFQAEKEQHKADVTWDERFLQEGVALFTLATSVFASAAGDDSFAPVATDAGTTKAPKRGDFSSESAYRRARDVWKRDATYAKVYAFFDAMHCSIELWWGVGEPRLDKVYFPKASHCRMLRYLKSKKNRLLSDLDYKSSERLKQFTSAASGFNEEMQHIENLSNFFLYNIVRPYIPHFKNISFLLAIFMNLIMLVSIRHQDESLEFYFYPSSLQEPMTYFGIAQICLSTLVLVFMLVISGPLIFRARLNAMIKNSMDKYKRKKNYTKQDVAADFDIKNAIQTIDIKQAMQLENMSSRAKGGAKWLKKTAIQLAQDSVHFVRSYLPFMKMIFLMYLLQFTLLQAFPDFPDWMPFLVLFLPFVRNTREYLEKSSSWVGLLYTFVYDVIFDKITAFYSVYLVTAFCATLIHPIFYGYHLLDLVIMSPSLQNVVRAVTKPGRALALTCLLGLFVIYFYTMLLFFFNPTDSTDDDTHIEYCSTLMDCFLTVVHRGLISGGGIGDYLTSGLNHPPNINVRMAYWLRILYDLSFFVLVIVLLLNIIFGITIDTFGDLRTETNEREDLKRNQCFVCGLSRDVFDNHYMQLGISNGFDKHITQDHNMWSYLYFIVHLQSLSLVECTGPEAYVKCLLEKDDVSWFPQSMAKCLAKTNEHSTEHDLVEIKGQLKALASQMEHVSSMVLDP</sequence>
<dbReference type="PROSITE" id="PS50919">
    <property type="entry name" value="MIR"/>
    <property type="match status" value="1"/>
</dbReference>
<dbReference type="GO" id="GO:0070679">
    <property type="term" value="F:inositol 1,4,5 trisphosphate binding"/>
    <property type="evidence" value="ECO:0007669"/>
    <property type="project" value="InterPro"/>
</dbReference>
<dbReference type="Pfam" id="PF00520">
    <property type="entry name" value="Ion_trans"/>
    <property type="match status" value="1"/>
</dbReference>
<evidence type="ECO:0000256" key="8">
    <source>
        <dbReference type="ARBA" id="ARBA00023065"/>
    </source>
</evidence>
<dbReference type="InterPro" id="IPR013662">
    <property type="entry name" value="RIH_assoc-dom"/>
</dbReference>
<feature type="domain" description="MIR" evidence="15">
    <location>
        <begin position="126"/>
        <end position="180"/>
    </location>
</feature>
<feature type="transmembrane region" description="Helical" evidence="14">
    <location>
        <begin position="2687"/>
        <end position="2709"/>
    </location>
</feature>